<accession>A0A1B2HLC2</accession>
<proteinExistence type="predicted"/>
<keyword evidence="2" id="KW-1185">Reference proteome</keyword>
<protein>
    <submittedName>
        <fullName evidence="1">Uncharacterized protein</fullName>
    </submittedName>
</protein>
<dbReference type="STRING" id="1586287.BBK82_23030"/>
<dbReference type="AlphaFoldDB" id="A0A1B2HLC2"/>
<evidence type="ECO:0000313" key="2">
    <source>
        <dbReference type="Proteomes" id="UP000093053"/>
    </source>
</evidence>
<organism evidence="1 2">
    <name type="scientific">Lentzea guizhouensis</name>
    <dbReference type="NCBI Taxonomy" id="1586287"/>
    <lineage>
        <taxon>Bacteria</taxon>
        <taxon>Bacillati</taxon>
        <taxon>Actinomycetota</taxon>
        <taxon>Actinomycetes</taxon>
        <taxon>Pseudonocardiales</taxon>
        <taxon>Pseudonocardiaceae</taxon>
        <taxon>Lentzea</taxon>
    </lineage>
</organism>
<evidence type="ECO:0000313" key="1">
    <source>
        <dbReference type="EMBL" id="ANZ38506.1"/>
    </source>
</evidence>
<dbReference type="KEGG" id="led:BBK82_23030"/>
<sequence>MRDPRAEHVGPPVSVVLDAVDGEVGRVVAAAEAAGDDLDRLVVVRAGRDQLSVVPRQLDQDVLGLAVLGVDPEGAEIGAR</sequence>
<reference evidence="1 2" key="1">
    <citation type="submission" date="2016-07" db="EMBL/GenBank/DDBJ databases">
        <title>Complete genome sequence of the Lentzea guizhouensis DHS C013.</title>
        <authorList>
            <person name="Cao C."/>
        </authorList>
    </citation>
    <scope>NUCLEOTIDE SEQUENCE [LARGE SCALE GENOMIC DNA]</scope>
    <source>
        <strain evidence="1 2">DHS C013</strain>
    </source>
</reference>
<dbReference type="EMBL" id="CP016793">
    <property type="protein sequence ID" value="ANZ38506.1"/>
    <property type="molecule type" value="Genomic_DNA"/>
</dbReference>
<dbReference type="Proteomes" id="UP000093053">
    <property type="component" value="Chromosome"/>
</dbReference>
<gene>
    <name evidence="1" type="ORF">BBK82_23030</name>
</gene>
<name>A0A1B2HLC2_9PSEU</name>